<evidence type="ECO:0000256" key="5">
    <source>
        <dbReference type="ARBA" id="ARBA00023136"/>
    </source>
</evidence>
<dbReference type="InterPro" id="IPR050833">
    <property type="entry name" value="Poly_Biosynth_Transport"/>
</dbReference>
<feature type="transmembrane region" description="Helical" evidence="6">
    <location>
        <begin position="46"/>
        <end position="75"/>
    </location>
</feature>
<feature type="transmembrane region" description="Helical" evidence="6">
    <location>
        <begin position="302"/>
        <end position="323"/>
    </location>
</feature>
<evidence type="ECO:0000313" key="8">
    <source>
        <dbReference type="Proteomes" id="UP000658382"/>
    </source>
</evidence>
<evidence type="ECO:0000313" key="7">
    <source>
        <dbReference type="EMBL" id="GGJ98695.1"/>
    </source>
</evidence>
<reference evidence="7" key="1">
    <citation type="journal article" date="2014" name="Int. J. Syst. Evol. Microbiol.">
        <title>Complete genome sequence of Corynebacterium casei LMG S-19264T (=DSM 44701T), isolated from a smear-ripened cheese.</title>
        <authorList>
            <consortium name="US DOE Joint Genome Institute (JGI-PGF)"/>
            <person name="Walter F."/>
            <person name="Albersmeier A."/>
            <person name="Kalinowski J."/>
            <person name="Ruckert C."/>
        </authorList>
    </citation>
    <scope>NUCLEOTIDE SEQUENCE</scope>
    <source>
        <strain evidence="7">JCM 12580</strain>
    </source>
</reference>
<feature type="transmembrane region" description="Helical" evidence="6">
    <location>
        <begin position="370"/>
        <end position="389"/>
    </location>
</feature>
<comment type="subcellular location">
    <subcellularLocation>
        <location evidence="1">Cell membrane</location>
        <topology evidence="1">Multi-pass membrane protein</topology>
    </subcellularLocation>
</comment>
<feature type="transmembrane region" description="Helical" evidence="6">
    <location>
        <begin position="395"/>
        <end position="415"/>
    </location>
</feature>
<comment type="caution">
    <text evidence="7">The sequence shown here is derived from an EMBL/GenBank/DDBJ whole genome shotgun (WGS) entry which is preliminary data.</text>
</comment>
<evidence type="ECO:0000256" key="4">
    <source>
        <dbReference type="ARBA" id="ARBA00022989"/>
    </source>
</evidence>
<evidence type="ECO:0000256" key="3">
    <source>
        <dbReference type="ARBA" id="ARBA00022692"/>
    </source>
</evidence>
<name>A0A917PXJ9_9BACI</name>
<dbReference type="EMBL" id="BMNQ01000030">
    <property type="protein sequence ID" value="GGJ98695.1"/>
    <property type="molecule type" value="Genomic_DNA"/>
</dbReference>
<keyword evidence="4 6" id="KW-1133">Transmembrane helix</keyword>
<keyword evidence="8" id="KW-1185">Reference proteome</keyword>
<gene>
    <name evidence="7" type="ORF">GCM10007063_21230</name>
</gene>
<keyword evidence="2" id="KW-1003">Cell membrane</keyword>
<dbReference type="PANTHER" id="PTHR30250">
    <property type="entry name" value="PST FAMILY PREDICTED COLANIC ACID TRANSPORTER"/>
    <property type="match status" value="1"/>
</dbReference>
<keyword evidence="3 6" id="KW-0812">Transmembrane</keyword>
<proteinExistence type="predicted"/>
<feature type="transmembrane region" description="Helical" evidence="6">
    <location>
        <begin position="12"/>
        <end position="34"/>
    </location>
</feature>
<feature type="transmembrane region" description="Helical" evidence="6">
    <location>
        <begin position="343"/>
        <end position="363"/>
    </location>
</feature>
<organism evidence="7 8">
    <name type="scientific">Lentibacillus kapialis</name>
    <dbReference type="NCBI Taxonomy" id="340214"/>
    <lineage>
        <taxon>Bacteria</taxon>
        <taxon>Bacillati</taxon>
        <taxon>Bacillota</taxon>
        <taxon>Bacilli</taxon>
        <taxon>Bacillales</taxon>
        <taxon>Bacillaceae</taxon>
        <taxon>Lentibacillus</taxon>
    </lineage>
</organism>
<dbReference type="Pfam" id="PF13440">
    <property type="entry name" value="Polysacc_synt_3"/>
    <property type="match status" value="1"/>
</dbReference>
<dbReference type="GO" id="GO:0005886">
    <property type="term" value="C:plasma membrane"/>
    <property type="evidence" value="ECO:0007669"/>
    <property type="project" value="UniProtKB-SubCell"/>
</dbReference>
<dbReference type="AlphaFoldDB" id="A0A917PXJ9"/>
<evidence type="ECO:0000256" key="1">
    <source>
        <dbReference type="ARBA" id="ARBA00004651"/>
    </source>
</evidence>
<dbReference type="PANTHER" id="PTHR30250:SF28">
    <property type="entry name" value="POLYSACCHARIDE BIOSYNTHESIS PROTEIN"/>
    <property type="match status" value="1"/>
</dbReference>
<dbReference type="Proteomes" id="UP000658382">
    <property type="component" value="Unassembled WGS sequence"/>
</dbReference>
<feature type="transmembrane region" description="Helical" evidence="6">
    <location>
        <begin position="112"/>
        <end position="135"/>
    </location>
</feature>
<evidence type="ECO:0000256" key="2">
    <source>
        <dbReference type="ARBA" id="ARBA00022475"/>
    </source>
</evidence>
<feature type="transmembrane region" description="Helical" evidence="6">
    <location>
        <begin position="87"/>
        <end position="106"/>
    </location>
</feature>
<dbReference type="RefSeq" id="WP_188633077.1">
    <property type="nucleotide sequence ID" value="NZ_BMNQ01000030.1"/>
</dbReference>
<sequence>MKQTLLTLWKRPFVRNVVIMASGTAAAQAISLALTPIITRLYGPEAYGLMGVFMAIIQTVAPVAALTYPIAVVLPKREAEAKGLMRLSIYLSVGMAAVAALVIILFDKPLVQLFQLGDVAPFLLLVPLVILFSAFMQTNEQWLVRTKQFGVTAKASFLQALIVQGGKAGIGFIHPAATVLIVLTASANGIKALLMLLLTTRYTGDANEEALSYRKLAKRYSDFPKYRAPQVFINGISHNIPVILLSGFFGPASAGFYSIGRTVLSLPIQLIGKSVGDVFYPRITEAEDKGENLTRLIARATVTLALIGIIPFGTIVLFGPWLFSFVFGSDWVTAGEYARWMSLWIFFIFVNQPCINALPVLAAQAFFLKYSIVTVIIRTAALLGGYVLFSDDVAAVASFSVAAALLSLGLILRTLHISQTHH</sequence>
<accession>A0A917PXJ9</accession>
<reference evidence="7" key="2">
    <citation type="submission" date="2020-09" db="EMBL/GenBank/DDBJ databases">
        <authorList>
            <person name="Sun Q."/>
            <person name="Ohkuma M."/>
        </authorList>
    </citation>
    <scope>NUCLEOTIDE SEQUENCE</scope>
    <source>
        <strain evidence="7">JCM 12580</strain>
    </source>
</reference>
<evidence type="ECO:0000256" key="6">
    <source>
        <dbReference type="SAM" id="Phobius"/>
    </source>
</evidence>
<keyword evidence="5 6" id="KW-0472">Membrane</keyword>
<protein>
    <submittedName>
        <fullName evidence="7">Polysaccharide biosynthesis protein</fullName>
    </submittedName>
</protein>